<dbReference type="PANTHER" id="PTHR43161:SF12">
    <property type="entry name" value="L-ARABINITOL 4-DEHYDROGENASE"/>
    <property type="match status" value="1"/>
</dbReference>
<dbReference type="GeneID" id="39588325"/>
<keyword evidence="6" id="KW-0560">Oxidoreductase</keyword>
<evidence type="ECO:0000256" key="8">
    <source>
        <dbReference type="ARBA" id="ARBA00038954"/>
    </source>
</evidence>
<feature type="domain" description="Alcohol dehydrogenase-like C-terminal" evidence="12">
    <location>
        <begin position="215"/>
        <end position="322"/>
    </location>
</feature>
<dbReference type="InterPro" id="IPR013154">
    <property type="entry name" value="ADH-like_N"/>
</dbReference>
<dbReference type="STRING" id="105984.A0A427XE88"/>
<name>A0A427XE88_9TREE</name>
<comment type="similarity">
    <text evidence="2 11">Belongs to the zinc-containing alcohol dehydrogenase family.</text>
</comment>
<evidence type="ECO:0000256" key="5">
    <source>
        <dbReference type="ARBA" id="ARBA00022833"/>
    </source>
</evidence>
<dbReference type="InterPro" id="IPR013149">
    <property type="entry name" value="ADH-like_C"/>
</dbReference>
<dbReference type="GO" id="GO:0050019">
    <property type="term" value="F:L-arabinitol 4-dehydrogenase activity"/>
    <property type="evidence" value="ECO:0007669"/>
    <property type="project" value="UniProtKB-EC"/>
</dbReference>
<reference evidence="14 15" key="1">
    <citation type="submission" date="2018-11" db="EMBL/GenBank/DDBJ databases">
        <title>Genome sequence of Apiotrichum porosum DSM 27194.</title>
        <authorList>
            <person name="Aliyu H."/>
            <person name="Gorte O."/>
            <person name="Ochsenreither K."/>
        </authorList>
    </citation>
    <scope>NUCLEOTIDE SEQUENCE [LARGE SCALE GENOMIC DNA]</scope>
    <source>
        <strain evidence="14 15">DSM 27194</strain>
    </source>
</reference>
<evidence type="ECO:0000256" key="2">
    <source>
        <dbReference type="ARBA" id="ARBA00008072"/>
    </source>
</evidence>
<dbReference type="Proteomes" id="UP000279236">
    <property type="component" value="Unassembled WGS sequence"/>
</dbReference>
<evidence type="ECO:0000256" key="1">
    <source>
        <dbReference type="ARBA" id="ARBA00001947"/>
    </source>
</evidence>
<protein>
    <recommendedName>
        <fullName evidence="9">L-arabinitol 4-dehydrogenase</fullName>
        <ecNumber evidence="8">1.1.1.12</ecNumber>
    </recommendedName>
</protein>
<dbReference type="InterPro" id="IPR045306">
    <property type="entry name" value="SDH-like"/>
</dbReference>
<dbReference type="Pfam" id="PF08240">
    <property type="entry name" value="ADH_N"/>
    <property type="match status" value="1"/>
</dbReference>
<dbReference type="SUPFAM" id="SSF51735">
    <property type="entry name" value="NAD(P)-binding Rossmann-fold domains"/>
    <property type="match status" value="1"/>
</dbReference>
<dbReference type="SUPFAM" id="SSF50129">
    <property type="entry name" value="GroES-like"/>
    <property type="match status" value="1"/>
</dbReference>
<evidence type="ECO:0000256" key="10">
    <source>
        <dbReference type="ARBA" id="ARBA00049317"/>
    </source>
</evidence>
<dbReference type="EMBL" id="RSCE01000018">
    <property type="protein sequence ID" value="RSH77148.1"/>
    <property type="molecule type" value="Genomic_DNA"/>
</dbReference>
<comment type="catalytic activity">
    <reaction evidence="10">
        <text>L-arabinitol + NAD(+) = L-xylulose + NADH + H(+)</text>
        <dbReference type="Rhea" id="RHEA:16381"/>
        <dbReference type="ChEBI" id="CHEBI:15378"/>
        <dbReference type="ChEBI" id="CHEBI:17399"/>
        <dbReference type="ChEBI" id="CHEBI:18403"/>
        <dbReference type="ChEBI" id="CHEBI:57540"/>
        <dbReference type="ChEBI" id="CHEBI:57945"/>
        <dbReference type="EC" id="1.1.1.12"/>
    </reaction>
</comment>
<keyword evidence="15" id="KW-1185">Reference proteome</keyword>
<keyword evidence="7" id="KW-0520">NAD</keyword>
<proteinExistence type="inferred from homology"/>
<dbReference type="InterPro" id="IPR011032">
    <property type="entry name" value="GroES-like_sf"/>
</dbReference>
<dbReference type="PROSITE" id="PS00059">
    <property type="entry name" value="ADH_ZINC"/>
    <property type="match status" value="1"/>
</dbReference>
<dbReference type="GO" id="GO:0003939">
    <property type="term" value="F:L-iditol 2-dehydrogenase (NAD+) activity"/>
    <property type="evidence" value="ECO:0007669"/>
    <property type="project" value="TreeGrafter"/>
</dbReference>
<comment type="cofactor">
    <cofactor evidence="1 11">
        <name>Zn(2+)</name>
        <dbReference type="ChEBI" id="CHEBI:29105"/>
    </cofactor>
</comment>
<dbReference type="FunFam" id="3.40.50.720:FF:000068">
    <property type="entry name" value="Sorbitol dehydrogenase"/>
    <property type="match status" value="1"/>
</dbReference>
<dbReference type="Pfam" id="PF00107">
    <property type="entry name" value="ADH_zinc_N"/>
    <property type="match status" value="1"/>
</dbReference>
<dbReference type="PANTHER" id="PTHR43161">
    <property type="entry name" value="SORBITOL DEHYDROGENASE"/>
    <property type="match status" value="1"/>
</dbReference>
<dbReference type="AlphaFoldDB" id="A0A427XE88"/>
<evidence type="ECO:0000256" key="6">
    <source>
        <dbReference type="ARBA" id="ARBA00023002"/>
    </source>
</evidence>
<gene>
    <name evidence="14" type="ORF">EHS24_003782</name>
</gene>
<dbReference type="InterPro" id="IPR036291">
    <property type="entry name" value="NAD(P)-bd_dom_sf"/>
</dbReference>
<evidence type="ECO:0000313" key="15">
    <source>
        <dbReference type="Proteomes" id="UP000279236"/>
    </source>
</evidence>
<keyword evidence="4 11" id="KW-0479">Metal-binding</keyword>
<dbReference type="Gene3D" id="3.90.180.10">
    <property type="entry name" value="Medium-chain alcohol dehydrogenases, catalytic domain"/>
    <property type="match status" value="1"/>
</dbReference>
<dbReference type="InterPro" id="IPR002328">
    <property type="entry name" value="ADH_Zn_CS"/>
</dbReference>
<dbReference type="CDD" id="cd05285">
    <property type="entry name" value="sorbitol_DH"/>
    <property type="match status" value="1"/>
</dbReference>
<evidence type="ECO:0000256" key="9">
    <source>
        <dbReference type="ARBA" id="ARBA00039783"/>
    </source>
</evidence>
<keyword evidence="5 11" id="KW-0862">Zinc</keyword>
<evidence type="ECO:0000256" key="7">
    <source>
        <dbReference type="ARBA" id="ARBA00023027"/>
    </source>
</evidence>
<dbReference type="RefSeq" id="XP_028472295.1">
    <property type="nucleotide sequence ID" value="XM_028619426.1"/>
</dbReference>
<feature type="domain" description="Alcohol dehydrogenase-like N-terminal" evidence="13">
    <location>
        <begin position="61"/>
        <end position="177"/>
    </location>
</feature>
<sequence length="376" mass="39663">MTKEAPTAQTYWEARFDPASTDIEVLAAGDPALADNNANITCSYNDTGELHMLSKPMPTPGEGEVVLHVHATGICGSDVHFWKHGGIGDTKLCCDVGAGHESAGEVIAVGSEVTKWKVGDRVAIEAGIPCGQASCEQCVHGDYNLCPHMVFHSCPPYHGTLTRYLLHPAAWLYALPDSVSYEEGALCEPLAVGLAAVERSGAKLGDGVLVCGAGPIGIISLLCAAAAGCSPLVITDVVQSRLEFARKLVPRVRTVLVSGTAEETAKAVRAAAKSTIRVALECTGRDVSIDTAINSVAPRSTVMVVGMGGSTSTREIDLRYLFRYTHQYPKAIKLIADGVLDVKPLVTHRYQLANAIKAFNTAADPSSGAIKVQILD</sequence>
<evidence type="ECO:0000256" key="11">
    <source>
        <dbReference type="RuleBase" id="RU361277"/>
    </source>
</evidence>
<comment type="caution">
    <text evidence="14">The sequence shown here is derived from an EMBL/GenBank/DDBJ whole genome shotgun (WGS) entry which is preliminary data.</text>
</comment>
<comment type="subunit">
    <text evidence="3">Homotetramer.</text>
</comment>
<dbReference type="EC" id="1.1.1.12" evidence="8"/>
<evidence type="ECO:0000256" key="3">
    <source>
        <dbReference type="ARBA" id="ARBA00011881"/>
    </source>
</evidence>
<dbReference type="GO" id="GO:0008270">
    <property type="term" value="F:zinc ion binding"/>
    <property type="evidence" value="ECO:0007669"/>
    <property type="project" value="InterPro"/>
</dbReference>
<dbReference type="GO" id="GO:0006062">
    <property type="term" value="P:sorbitol catabolic process"/>
    <property type="evidence" value="ECO:0007669"/>
    <property type="project" value="TreeGrafter"/>
</dbReference>
<evidence type="ECO:0000313" key="14">
    <source>
        <dbReference type="EMBL" id="RSH77148.1"/>
    </source>
</evidence>
<evidence type="ECO:0000259" key="12">
    <source>
        <dbReference type="Pfam" id="PF00107"/>
    </source>
</evidence>
<dbReference type="Gene3D" id="3.40.50.720">
    <property type="entry name" value="NAD(P)-binding Rossmann-like Domain"/>
    <property type="match status" value="1"/>
</dbReference>
<dbReference type="OrthoDB" id="2148442at2759"/>
<evidence type="ECO:0000259" key="13">
    <source>
        <dbReference type="Pfam" id="PF08240"/>
    </source>
</evidence>
<organism evidence="14 15">
    <name type="scientific">Apiotrichum porosum</name>
    <dbReference type="NCBI Taxonomy" id="105984"/>
    <lineage>
        <taxon>Eukaryota</taxon>
        <taxon>Fungi</taxon>
        <taxon>Dikarya</taxon>
        <taxon>Basidiomycota</taxon>
        <taxon>Agaricomycotina</taxon>
        <taxon>Tremellomycetes</taxon>
        <taxon>Trichosporonales</taxon>
        <taxon>Trichosporonaceae</taxon>
        <taxon>Apiotrichum</taxon>
    </lineage>
</organism>
<evidence type="ECO:0000256" key="4">
    <source>
        <dbReference type="ARBA" id="ARBA00022723"/>
    </source>
</evidence>
<accession>A0A427XE88</accession>